<dbReference type="Pfam" id="PF00072">
    <property type="entry name" value="Response_reg"/>
    <property type="match status" value="1"/>
</dbReference>
<dbReference type="AlphaFoldDB" id="A0A239EF93"/>
<dbReference type="EMBL" id="FZOU01000001">
    <property type="protein sequence ID" value="SNS42562.1"/>
    <property type="molecule type" value="Genomic_DNA"/>
</dbReference>
<dbReference type="Proteomes" id="UP000198356">
    <property type="component" value="Unassembled WGS sequence"/>
</dbReference>
<feature type="modified residue" description="4-aspartylphosphate" evidence="2">
    <location>
        <position position="74"/>
    </location>
</feature>
<dbReference type="SUPFAM" id="SSF52172">
    <property type="entry name" value="CheY-like"/>
    <property type="match status" value="1"/>
</dbReference>
<proteinExistence type="predicted"/>
<accession>A0A239EF93</accession>
<dbReference type="Gene3D" id="3.40.50.2300">
    <property type="match status" value="1"/>
</dbReference>
<dbReference type="InterPro" id="IPR001789">
    <property type="entry name" value="Sig_transdc_resp-reg_receiver"/>
</dbReference>
<keyword evidence="1 2" id="KW-0597">Phosphoprotein</keyword>
<dbReference type="PANTHER" id="PTHR44591:SF25">
    <property type="entry name" value="CHEMOTAXIS TWO-COMPONENT RESPONSE REGULATOR"/>
    <property type="match status" value="1"/>
</dbReference>
<evidence type="ECO:0000256" key="1">
    <source>
        <dbReference type="ARBA" id="ARBA00022553"/>
    </source>
</evidence>
<keyword evidence="5" id="KW-1185">Reference proteome</keyword>
<dbReference type="SMART" id="SM00448">
    <property type="entry name" value="REC"/>
    <property type="match status" value="1"/>
</dbReference>
<dbReference type="GO" id="GO:0000160">
    <property type="term" value="P:phosphorelay signal transduction system"/>
    <property type="evidence" value="ECO:0007669"/>
    <property type="project" value="InterPro"/>
</dbReference>
<organism evidence="4 5">
    <name type="scientific">Granulicella rosea</name>
    <dbReference type="NCBI Taxonomy" id="474952"/>
    <lineage>
        <taxon>Bacteria</taxon>
        <taxon>Pseudomonadati</taxon>
        <taxon>Acidobacteriota</taxon>
        <taxon>Terriglobia</taxon>
        <taxon>Terriglobales</taxon>
        <taxon>Acidobacteriaceae</taxon>
        <taxon>Granulicella</taxon>
    </lineage>
</organism>
<dbReference type="OrthoDB" id="120990at2"/>
<evidence type="ECO:0000313" key="5">
    <source>
        <dbReference type="Proteomes" id="UP000198356"/>
    </source>
</evidence>
<feature type="domain" description="Response regulatory" evidence="3">
    <location>
        <begin position="25"/>
        <end position="138"/>
    </location>
</feature>
<sequence length="276" mass="30719">MSSDFRENFSAVENTLFLSRKNWALVSIVDDDESILTSTDRLLRSAGYHVATFDSAEAFFDSQAVENTRCLILDVLMPGLGGLEAQSRINETQPVPIIFVTAHEDSKTRNQALNAGAYRFFGKPFDSNALLAAIDSALSETPKPRKPTALVIGADTMFRVPILLQAGYYVRTCPSLQELCAELESGMQNYFLCVFEQESPIEWQMPAALCSRYSIPVVMFRSVAETSAQLKCELRVEPLTSPQQWLAELQTVLNKIAANTANMEARISRRIFKGQS</sequence>
<dbReference type="InterPro" id="IPR050595">
    <property type="entry name" value="Bact_response_regulator"/>
</dbReference>
<name>A0A239EF93_9BACT</name>
<evidence type="ECO:0000313" key="4">
    <source>
        <dbReference type="EMBL" id="SNS42562.1"/>
    </source>
</evidence>
<dbReference type="RefSeq" id="WP_089407179.1">
    <property type="nucleotide sequence ID" value="NZ_FZOU01000001.1"/>
</dbReference>
<dbReference type="InterPro" id="IPR011006">
    <property type="entry name" value="CheY-like_superfamily"/>
</dbReference>
<reference evidence="4 5" key="1">
    <citation type="submission" date="2017-06" db="EMBL/GenBank/DDBJ databases">
        <authorList>
            <person name="Kim H.J."/>
            <person name="Triplett B.A."/>
        </authorList>
    </citation>
    <scope>NUCLEOTIDE SEQUENCE [LARGE SCALE GENOMIC DNA]</scope>
    <source>
        <strain evidence="4 5">DSM 18704</strain>
    </source>
</reference>
<evidence type="ECO:0000256" key="2">
    <source>
        <dbReference type="PROSITE-ProRule" id="PRU00169"/>
    </source>
</evidence>
<dbReference type="PROSITE" id="PS50110">
    <property type="entry name" value="RESPONSE_REGULATORY"/>
    <property type="match status" value="1"/>
</dbReference>
<dbReference type="PANTHER" id="PTHR44591">
    <property type="entry name" value="STRESS RESPONSE REGULATOR PROTEIN 1"/>
    <property type="match status" value="1"/>
</dbReference>
<gene>
    <name evidence="4" type="ORF">SAMN05421770_101915</name>
</gene>
<evidence type="ECO:0000259" key="3">
    <source>
        <dbReference type="PROSITE" id="PS50110"/>
    </source>
</evidence>
<protein>
    <submittedName>
        <fullName evidence="4">Response regulator receiver domain-containing protein</fullName>
    </submittedName>
</protein>